<protein>
    <submittedName>
        <fullName evidence="3">Outer membrane lipoprotein-sorting protein</fullName>
    </submittedName>
</protein>
<dbReference type="EMBL" id="RJJX01000022">
    <property type="protein sequence ID" value="RUT73379.1"/>
    <property type="molecule type" value="Genomic_DNA"/>
</dbReference>
<evidence type="ECO:0000313" key="3">
    <source>
        <dbReference type="EMBL" id="RUT73379.1"/>
    </source>
</evidence>
<evidence type="ECO:0000313" key="4">
    <source>
        <dbReference type="Proteomes" id="UP000282985"/>
    </source>
</evidence>
<dbReference type="Pfam" id="PF17131">
    <property type="entry name" value="LolA_like"/>
    <property type="match status" value="1"/>
</dbReference>
<dbReference type="Proteomes" id="UP000282985">
    <property type="component" value="Unassembled WGS sequence"/>
</dbReference>
<gene>
    <name evidence="3" type="ORF">DLK05_13495</name>
</gene>
<accession>A0A434AG84</accession>
<sequence>MIKHVKKILFLMALVFCFGSLMAKENEGAKELFEQSKQKLSFQNVHLLLDLQTFDAKGNSKSKSLSVAFAKINQEKKVMVEILAPEKVKGTKILTTRYVDKKGIIEIYMPASGKIQKFRASNRNLKIMGSEIPIAQFDPGAEEDYSFTLLSNKEIDGVLCYCIKVEKTDEKYFRLVYVSTNKKELLRVEKFDVKERMVSVTNMIDYMDVANSNGKIYPKYIEVRNLRTGKSSNMEVRKVEYFNKADPNKFQLQRKDS</sequence>
<keyword evidence="1" id="KW-0732">Signal</keyword>
<comment type="caution">
    <text evidence="3">The sequence shown here is derived from an EMBL/GenBank/DDBJ whole genome shotgun (WGS) entry which is preliminary data.</text>
</comment>
<evidence type="ECO:0000259" key="2">
    <source>
        <dbReference type="Pfam" id="PF17131"/>
    </source>
</evidence>
<name>A0A434AG84_9BACT</name>
<dbReference type="InterPro" id="IPR033399">
    <property type="entry name" value="TP_0789-like"/>
</dbReference>
<keyword evidence="4" id="KW-1185">Reference proteome</keyword>
<dbReference type="AlphaFoldDB" id="A0A434AG84"/>
<feature type="chain" id="PRO_5019206913" evidence="1">
    <location>
        <begin position="24"/>
        <end position="257"/>
    </location>
</feature>
<feature type="domain" description="Uncharacterized protein TP-0789" evidence="2">
    <location>
        <begin position="75"/>
        <end position="252"/>
    </location>
</feature>
<evidence type="ECO:0000256" key="1">
    <source>
        <dbReference type="SAM" id="SignalP"/>
    </source>
</evidence>
<proteinExistence type="predicted"/>
<feature type="signal peptide" evidence="1">
    <location>
        <begin position="1"/>
        <end position="23"/>
    </location>
</feature>
<dbReference type="OrthoDB" id="1115354at2"/>
<keyword evidence="3" id="KW-0449">Lipoprotein</keyword>
<dbReference type="CDD" id="cd16329">
    <property type="entry name" value="LolA_like"/>
    <property type="match status" value="1"/>
</dbReference>
<reference evidence="3 4" key="1">
    <citation type="submission" date="2018-11" db="EMBL/GenBank/DDBJ databases">
        <title>Parancylomarina longa gen. nov., sp. nov., isolated from sediments of southern Okinawa.</title>
        <authorList>
            <person name="Fu T."/>
        </authorList>
    </citation>
    <scope>NUCLEOTIDE SEQUENCE [LARGE SCALE GENOMIC DNA]</scope>
    <source>
        <strain evidence="3 4">T3-2 S1-C</strain>
    </source>
</reference>
<dbReference type="Gene3D" id="2.50.20.10">
    <property type="entry name" value="Lipoprotein localisation LolA/LolB/LppX"/>
    <property type="match status" value="1"/>
</dbReference>
<organism evidence="3 4">
    <name type="scientific">Ancylomarina longa</name>
    <dbReference type="NCBI Taxonomy" id="2487017"/>
    <lineage>
        <taxon>Bacteria</taxon>
        <taxon>Pseudomonadati</taxon>
        <taxon>Bacteroidota</taxon>
        <taxon>Bacteroidia</taxon>
        <taxon>Marinilabiliales</taxon>
        <taxon>Marinifilaceae</taxon>
        <taxon>Ancylomarina</taxon>
    </lineage>
</organism>